<evidence type="ECO:0000313" key="2">
    <source>
        <dbReference type="Proteomes" id="UP000717534"/>
    </source>
</evidence>
<sequence length="155" mass="17839">MSKRKKKIDKRQMSLFDVLKRVAVSEQEPAEEGELNIANKLRLALITAIRQCPLKRFQIAGEMSHLLGHEVSKTTIDSWTAESKELNRIPAEYLPAFCRVTGDREPIRLVAEHGDMFAMPGPEALRAEIQKFTEQESKARAEKRKRMRFLEEMEG</sequence>
<keyword evidence="2" id="KW-1185">Reference proteome</keyword>
<dbReference type="EMBL" id="JAFITO010000015">
    <property type="protein sequence ID" value="MBN4068432.1"/>
    <property type="molecule type" value="Genomic_DNA"/>
</dbReference>
<protein>
    <submittedName>
        <fullName evidence="1">Uncharacterized protein</fullName>
    </submittedName>
</protein>
<evidence type="ECO:0000313" key="1">
    <source>
        <dbReference type="EMBL" id="MBN4068432.1"/>
    </source>
</evidence>
<gene>
    <name evidence="1" type="ORF">JYU06_02765</name>
</gene>
<reference evidence="1 2" key="1">
    <citation type="submission" date="2021-02" db="EMBL/GenBank/DDBJ databases">
        <title>Activity-based single-cell genomes from oceanic crustal fluid captures similar information to metagenomic and metatranscriptomic surveys with orders of magnitude less sampling.</title>
        <authorList>
            <person name="D'Angelo T.S."/>
            <person name="Orcutt B.N."/>
        </authorList>
    </citation>
    <scope>NUCLEOTIDE SEQUENCE [LARGE SCALE GENOMIC DNA]</scope>
    <source>
        <strain evidence="1">AH-315-G02</strain>
    </source>
</reference>
<name>A0ABS3AX20_9BACT</name>
<proteinExistence type="predicted"/>
<organism evidence="1 2">
    <name type="scientific">Desulfotalea psychrophila</name>
    <dbReference type="NCBI Taxonomy" id="84980"/>
    <lineage>
        <taxon>Bacteria</taxon>
        <taxon>Pseudomonadati</taxon>
        <taxon>Thermodesulfobacteriota</taxon>
        <taxon>Desulfobulbia</taxon>
        <taxon>Desulfobulbales</taxon>
        <taxon>Desulfocapsaceae</taxon>
        <taxon>Desulfotalea</taxon>
    </lineage>
</organism>
<comment type="caution">
    <text evidence="1">The sequence shown here is derived from an EMBL/GenBank/DDBJ whole genome shotgun (WGS) entry which is preliminary data.</text>
</comment>
<accession>A0ABS3AX20</accession>
<dbReference type="Proteomes" id="UP000717534">
    <property type="component" value="Unassembled WGS sequence"/>
</dbReference>